<protein>
    <submittedName>
        <fullName evidence="2">Bacteriocin-associated integral membrane protein</fullName>
    </submittedName>
    <submittedName>
        <fullName evidence="3">DUF1430 domain-containing protein</fullName>
    </submittedName>
</protein>
<feature type="transmembrane region" description="Helical" evidence="1">
    <location>
        <begin position="338"/>
        <end position="357"/>
    </location>
</feature>
<keyword evidence="5" id="KW-1185">Reference proteome</keyword>
<dbReference type="AlphaFoldDB" id="A0A2V4VHZ3"/>
<dbReference type="Proteomes" id="UP000247790">
    <property type="component" value="Unassembled WGS sequence"/>
</dbReference>
<reference evidence="3 5" key="2">
    <citation type="submission" date="2020-06" db="EMBL/GenBank/DDBJ databases">
        <title>Complete genome of Paenibacillus barcinonensis KACC11450.</title>
        <authorList>
            <person name="Kim M."/>
            <person name="Park Y.-J."/>
            <person name="Shin J.-H."/>
        </authorList>
    </citation>
    <scope>NUCLEOTIDE SEQUENCE [LARGE SCALE GENOMIC DNA]</scope>
    <source>
        <strain evidence="3 5">KACC11450</strain>
    </source>
</reference>
<feature type="transmembrane region" description="Helical" evidence="1">
    <location>
        <begin position="298"/>
        <end position="317"/>
    </location>
</feature>
<keyword evidence="1" id="KW-0812">Transmembrane</keyword>
<dbReference type="RefSeq" id="WP_110898849.1">
    <property type="nucleotide sequence ID" value="NZ_CP054614.1"/>
</dbReference>
<sequence length="740" mass="84824">MKKLIILFLILSFSLSLFVSYEAYDRKELNHILLLEEKIGAAFFIPDEAGLSDPSEIYPILLRTSSEMNVNLIRPAINNKPDQQMELVKYILLNKPTTLFDYITLKSGNFLSIEDTKNNKAFLSTSRESNAHQIGVIQDFAGNDSISIKPLKSSFDYLPVSGYYYVEGNRDTLGLFLKKFTKNINHYFETKNMHITVSSQTFMNMSSPRDMYNITSNTDIKLLLYVLVIITAFFVLYYSFQEAKRLAIYKLFGYSLKKIWFESIGKWILYVFFTAMLLSIILVSFVPGSSYLFISDLIIQQCLLSLVIVTLTIPAYISMARLNVVYVLKNKKSTSIILTINLLLKVVVIIAVVSSFVNLATNYGAMKNEESKLHKWQKSNDYGVLYPVNIGYDSVDFQNGSTQFIRTTANQLYPLLNSMGSVLVNSRSYETTSLELDKNYDGYRSVYVNPNFLNEFPLYDLNGKIVNISEDETDWILLVPEQFKNKESELLNFFQTERKQRVEFDKQTLGVDVPKTVASPNIRIIWTTDGQEVFSFNTDVYPQNNNNIVDPIIQVVTLKNSLLGDRDAILGGGSTDPLKIKLIDGDTKKTYMSIKPALKQLKLDDNLHYLITVDQYIATKLYHLKIQFYTASVSLVISMFILILLLLQSISIVFGKYQQKFIIRGMFGFSAHRKYKEFIGLFSLTWTISILGLVYAERTNLLLAIVMCLFLLLLEFWVSLVWLKKNWRKNLTQVLKGGDQ</sequence>
<proteinExistence type="predicted"/>
<feature type="transmembrane region" description="Helical" evidence="1">
    <location>
        <begin position="628"/>
        <end position="654"/>
    </location>
</feature>
<accession>A0A2V4VHZ3</accession>
<dbReference type="NCBIfam" id="TIGR01654">
    <property type="entry name" value="bact_immun_7tm"/>
    <property type="match status" value="1"/>
</dbReference>
<feature type="transmembrane region" description="Helical" evidence="1">
    <location>
        <begin position="222"/>
        <end position="240"/>
    </location>
</feature>
<feature type="transmembrane region" description="Helical" evidence="1">
    <location>
        <begin position="675"/>
        <end position="695"/>
    </location>
</feature>
<evidence type="ECO:0000313" key="3">
    <source>
        <dbReference type="EMBL" id="QKS58003.1"/>
    </source>
</evidence>
<evidence type="ECO:0000256" key="1">
    <source>
        <dbReference type="SAM" id="Phobius"/>
    </source>
</evidence>
<feature type="transmembrane region" description="Helical" evidence="1">
    <location>
        <begin position="267"/>
        <end position="286"/>
    </location>
</feature>
<dbReference type="InterPro" id="IPR006541">
    <property type="entry name" value="Bacteriocin_ass"/>
</dbReference>
<dbReference type="EMBL" id="QJSW01000021">
    <property type="protein sequence ID" value="PYE44540.1"/>
    <property type="molecule type" value="Genomic_DNA"/>
</dbReference>
<dbReference type="OrthoDB" id="2076832at2"/>
<evidence type="ECO:0000313" key="2">
    <source>
        <dbReference type="EMBL" id="PYE44540.1"/>
    </source>
</evidence>
<keyword evidence="1" id="KW-1133">Transmembrane helix</keyword>
<reference evidence="2 4" key="1">
    <citation type="submission" date="2018-06" db="EMBL/GenBank/DDBJ databases">
        <title>Genomic Encyclopedia of Type Strains, Phase III (KMG-III): the genomes of soil and plant-associated and newly described type strains.</title>
        <authorList>
            <person name="Whitman W."/>
        </authorList>
    </citation>
    <scope>NUCLEOTIDE SEQUENCE [LARGE SCALE GENOMIC DNA]</scope>
    <source>
        <strain evidence="2 4">CECT 7022</strain>
    </source>
</reference>
<name>A0A2V4VHZ3_PAEBA</name>
<dbReference type="EMBL" id="CP054614">
    <property type="protein sequence ID" value="QKS58003.1"/>
    <property type="molecule type" value="Genomic_DNA"/>
</dbReference>
<keyword evidence="1" id="KW-0472">Membrane</keyword>
<organism evidence="2 4">
    <name type="scientific">Paenibacillus barcinonensis</name>
    <dbReference type="NCBI Taxonomy" id="198119"/>
    <lineage>
        <taxon>Bacteria</taxon>
        <taxon>Bacillati</taxon>
        <taxon>Bacillota</taxon>
        <taxon>Bacilli</taxon>
        <taxon>Bacillales</taxon>
        <taxon>Paenibacillaceae</taxon>
        <taxon>Paenibacillus</taxon>
    </lineage>
</organism>
<evidence type="ECO:0000313" key="4">
    <source>
        <dbReference type="Proteomes" id="UP000247790"/>
    </source>
</evidence>
<evidence type="ECO:0000313" key="5">
    <source>
        <dbReference type="Proteomes" id="UP000509327"/>
    </source>
</evidence>
<dbReference type="Pfam" id="PF07242">
    <property type="entry name" value="DUF1430"/>
    <property type="match status" value="1"/>
</dbReference>
<gene>
    <name evidence="2" type="ORF">DFQ00_12158</name>
    <name evidence="3" type="ORF">HUB98_18045</name>
</gene>
<feature type="transmembrane region" description="Helical" evidence="1">
    <location>
        <begin position="701"/>
        <end position="723"/>
    </location>
</feature>
<dbReference type="Proteomes" id="UP000509327">
    <property type="component" value="Chromosome"/>
</dbReference>